<dbReference type="InterPro" id="IPR015500">
    <property type="entry name" value="Peptidase_S8_subtilisin-rel"/>
</dbReference>
<name>A0AAE8MPJ4_9PEZI</name>
<dbReference type="Pfam" id="PF00082">
    <property type="entry name" value="Peptidase_S8"/>
    <property type="match status" value="1"/>
</dbReference>
<feature type="transmembrane region" description="Helical" evidence="11">
    <location>
        <begin position="1486"/>
        <end position="1508"/>
    </location>
</feature>
<comment type="similarity">
    <text evidence="2">Belongs to the CSC1 (TC 1.A.17) family.</text>
</comment>
<evidence type="ECO:0000259" key="14">
    <source>
        <dbReference type="Pfam" id="PF13967"/>
    </source>
</evidence>
<dbReference type="InterPro" id="IPR032880">
    <property type="entry name" value="CSC1/OSCA1-like_N"/>
</dbReference>
<feature type="compositionally biased region" description="Basic and acidic residues" evidence="10">
    <location>
        <begin position="111"/>
        <end position="128"/>
    </location>
</feature>
<dbReference type="GO" id="GO:0005227">
    <property type="term" value="F:calcium-activated cation channel activity"/>
    <property type="evidence" value="ECO:0007669"/>
    <property type="project" value="InterPro"/>
</dbReference>
<keyword evidence="8 11" id="KW-1133">Transmembrane helix</keyword>
<evidence type="ECO:0000313" key="17">
    <source>
        <dbReference type="Proteomes" id="UP001187682"/>
    </source>
</evidence>
<evidence type="ECO:0000256" key="6">
    <source>
        <dbReference type="ARBA" id="ARBA00022801"/>
    </source>
</evidence>
<protein>
    <recommendedName>
        <fullName evidence="18">Peptidase S8/S53 domain-containing protein</fullName>
    </recommendedName>
</protein>
<evidence type="ECO:0000256" key="9">
    <source>
        <dbReference type="ARBA" id="ARBA00023136"/>
    </source>
</evidence>
<reference evidence="16" key="1">
    <citation type="submission" date="2018-03" db="EMBL/GenBank/DDBJ databases">
        <authorList>
            <person name="Guldener U."/>
        </authorList>
    </citation>
    <scope>NUCLEOTIDE SEQUENCE</scope>
</reference>
<dbReference type="GO" id="GO:0006508">
    <property type="term" value="P:proteolysis"/>
    <property type="evidence" value="ECO:0007669"/>
    <property type="project" value="UniProtKB-KW"/>
</dbReference>
<feature type="region of interest" description="Disordered" evidence="10">
    <location>
        <begin position="105"/>
        <end position="131"/>
    </location>
</feature>
<feature type="transmembrane region" description="Helical" evidence="11">
    <location>
        <begin position="974"/>
        <end position="993"/>
    </location>
</feature>
<organism evidence="16 17">
    <name type="scientific">Cephalotrichum gorgonifer</name>
    <dbReference type="NCBI Taxonomy" id="2041049"/>
    <lineage>
        <taxon>Eukaryota</taxon>
        <taxon>Fungi</taxon>
        <taxon>Dikarya</taxon>
        <taxon>Ascomycota</taxon>
        <taxon>Pezizomycotina</taxon>
        <taxon>Sordariomycetes</taxon>
        <taxon>Hypocreomycetidae</taxon>
        <taxon>Microascales</taxon>
        <taxon>Microascaceae</taxon>
        <taxon>Cephalotrichum</taxon>
    </lineage>
</organism>
<feature type="transmembrane region" description="Helical" evidence="11">
    <location>
        <begin position="1232"/>
        <end position="1265"/>
    </location>
</feature>
<evidence type="ECO:0008006" key="18">
    <source>
        <dbReference type="Google" id="ProtNLM"/>
    </source>
</evidence>
<accession>A0AAE8MPJ4</accession>
<dbReference type="InterPro" id="IPR045122">
    <property type="entry name" value="Csc1-like"/>
</dbReference>
<keyword evidence="9 11" id="KW-0472">Membrane</keyword>
<dbReference type="Proteomes" id="UP001187682">
    <property type="component" value="Unassembled WGS sequence"/>
</dbReference>
<feature type="transmembrane region" description="Helical" evidence="11">
    <location>
        <begin position="1326"/>
        <end position="1354"/>
    </location>
</feature>
<evidence type="ECO:0000256" key="7">
    <source>
        <dbReference type="ARBA" id="ARBA00022825"/>
    </source>
</evidence>
<evidence type="ECO:0000256" key="5">
    <source>
        <dbReference type="ARBA" id="ARBA00022692"/>
    </source>
</evidence>
<dbReference type="Gene3D" id="3.40.50.200">
    <property type="entry name" value="Peptidase S8/S53 domain"/>
    <property type="match status" value="1"/>
</dbReference>
<evidence type="ECO:0000256" key="3">
    <source>
        <dbReference type="ARBA" id="ARBA00022448"/>
    </source>
</evidence>
<dbReference type="Pfam" id="PF02714">
    <property type="entry name" value="RSN1_7TM"/>
    <property type="match status" value="1"/>
</dbReference>
<evidence type="ECO:0000256" key="11">
    <source>
        <dbReference type="SAM" id="Phobius"/>
    </source>
</evidence>
<evidence type="ECO:0000256" key="1">
    <source>
        <dbReference type="ARBA" id="ARBA00004141"/>
    </source>
</evidence>
<dbReference type="InterPro" id="IPR027815">
    <property type="entry name" value="CSC1/OSCA1-like_cyt"/>
</dbReference>
<dbReference type="InterPro" id="IPR000209">
    <property type="entry name" value="Peptidase_S8/S53_dom"/>
</dbReference>
<dbReference type="GO" id="GO:0004252">
    <property type="term" value="F:serine-type endopeptidase activity"/>
    <property type="evidence" value="ECO:0007669"/>
    <property type="project" value="InterPro"/>
</dbReference>
<evidence type="ECO:0000256" key="2">
    <source>
        <dbReference type="ARBA" id="ARBA00007779"/>
    </source>
</evidence>
<feature type="region of interest" description="Disordered" evidence="10">
    <location>
        <begin position="1089"/>
        <end position="1114"/>
    </location>
</feature>
<feature type="compositionally biased region" description="Basic and acidic residues" evidence="10">
    <location>
        <begin position="767"/>
        <end position="776"/>
    </location>
</feature>
<feature type="compositionally biased region" description="Polar residues" evidence="10">
    <location>
        <begin position="1104"/>
        <end position="1114"/>
    </location>
</feature>
<proteinExistence type="inferred from homology"/>
<sequence>MPPRGAATRKSETSGNLVHAIIKSALATDTIIRLIGKSNQAALSGGGRRLEIVRALVRQADKALDITTRHESLSVFAYHNHTLKLCQEEYDRVNENRRVDTQTVKSGARGALDRKLKDKPGREAKGNPETDEFNAINVDGFKPQRLSNGINVRRWELHAPAELVEPVKPLVRRDSHSPHTPVQPSLRVVNEGFQSISMVGEKDLQDPREWEGTANEVREFLKLHYLRTRDPEKAESWLYGTSFDYSEVDPSNPEIHAQDFIHTFEHFNLDKVLQFVRFRNVRVRGKEAVRFGDGVALSSPTEDDPGRTDMLFFFHWLRHKKKVERIVKVIVDDCRNDPHSDQTIEACLQPFMGEVLGWRKTDLCPLTISEVGKELREVSLLWSGSNSVLRGWSEAEGLVRCPALRKINLNFDKMLDSREGGRRVAANINRFKERLSKNRTDPASAITVDDDHDPDDALAMTLSNALLGGIQGEGAEGKQVNTHKWLDSIDRFVNKMQNVDCSYESTLFKGRSISPDLFRNIVVAVIDDGVDIWRKAIRTQIQGGTSFDTGSRGHYRFSSNGHGTVMACMVARVCPMAKIHVIKVQTFVEPGKADLQIDVDSAIKAIDAAVDRNVDIISMSWSIKKLDEGSPKKQLFEGALQRARDKIFRIGAATSTGRGKDSTPDSQTLEYLLPGHEVLEKRPKGVQKLQSYSGSSVATARAAGLGALVIHIIRLGALHHRLTAGGGISGTQAVVSAKDFSDTRSQMAVDHMRMAFKHLGLNEKSRFQERATRGSDDLQLDEREDLESCTSASESSPDPNPTADMSTPTETSVPECGGEQYLHPGSEDIMLIVYTSGALGIVSFFSFCFWRPRWKSLYAARKARLDADVNLPSLPDSFFGWIPSLYRATEEQVLASAGLDAFVFLNFFKMAIRIFSIMIFFAAAVLTPINAHFLGRMEFSNPRTNSYFYSQSTLDQEPWGVHGKPDKEKNITYLWAYLVFTYFFSILVLYILNRETVRVLRVRQDYLGTQSTITDRTFRLSGIPRSLRSEEKLKTLFEKLEIGQVEKVVLCRDWRTIDGLIERRETCLRQLEDAWSDYNTRLQATQAGLSGRLDGSGERRNNDESGTSAADQGNVLQGMAESGLSLEEGERPKVRLWYGFLRLRSRKTDAIDYYEEKLRRLDAKIQDARGQSYDPADLAFVTMDSIASCQMAIQALIDPRPGRLLTKPAPSPTDVVWRNTYAPRGVRRMKSWIVTIFITVLTLVWLLIVASLASLLSICTIRKALPGFAKYLADHDWIRLLVQSGLPTGAVSLLNVMVPFLYDYLSHHQGMISRGQIELSVISKNFFFTFFNIFLVFTISGSTTQFLPALWGALDKTHELPQLIARSIMKTSDFYISFIVLQGVGLMPFRLLEPGGIAQHAWGRLTAKTPRDFSEMKAPPLFSYGYYLPTAILIFVLCLVYSILQKGVLMLLAGLIYFVLSYFTYKYQLLYAMDQPQHATGQAWPMISYRIVLGLFFFQLTMAGVLGLQEAFKAAGLVAPLVVFTVWYGYYFRRRYEPLTMFISLRSIRADTDPEEAAGFSDGMPTGRPALGTLRRGSTLDEEREKGLRYVNPSLKLPLVQPWIYKDPPPLIDEDSTTQSPLEAVPPEVQSSSSSLSLGDTHIWRSEGNV</sequence>
<evidence type="ECO:0000256" key="10">
    <source>
        <dbReference type="SAM" id="MobiDB-lite"/>
    </source>
</evidence>
<keyword evidence="7" id="KW-0720">Serine protease</keyword>
<dbReference type="PANTHER" id="PTHR13018:SF5">
    <property type="entry name" value="RE44586P"/>
    <property type="match status" value="1"/>
</dbReference>
<feature type="domain" description="Peptidase S8/S53" evidence="12">
    <location>
        <begin position="520"/>
        <end position="642"/>
    </location>
</feature>
<feature type="compositionally biased region" description="Polar residues" evidence="10">
    <location>
        <begin position="788"/>
        <end position="812"/>
    </location>
</feature>
<feature type="region of interest" description="Disordered" evidence="10">
    <location>
        <begin position="767"/>
        <end position="819"/>
    </location>
</feature>
<feature type="compositionally biased region" description="Acidic residues" evidence="10">
    <location>
        <begin position="778"/>
        <end position="787"/>
    </location>
</feature>
<keyword evidence="3" id="KW-0813">Transport</keyword>
<feature type="domain" description="CSC1/OSCA1-like cytosolic" evidence="15">
    <location>
        <begin position="1015"/>
        <end position="1219"/>
    </location>
</feature>
<feature type="transmembrane region" description="Helical" evidence="11">
    <location>
        <begin position="1285"/>
        <end position="1305"/>
    </location>
</feature>
<evidence type="ECO:0000259" key="15">
    <source>
        <dbReference type="Pfam" id="PF14703"/>
    </source>
</evidence>
<keyword evidence="6" id="KW-0378">Hydrolase</keyword>
<dbReference type="GO" id="GO:0005886">
    <property type="term" value="C:plasma membrane"/>
    <property type="evidence" value="ECO:0007669"/>
    <property type="project" value="TreeGrafter"/>
</dbReference>
<feature type="transmembrane region" description="Helical" evidence="11">
    <location>
        <begin position="1448"/>
        <end position="1465"/>
    </location>
</feature>
<feature type="domain" description="CSC1/OSCA1-like 7TM region" evidence="13">
    <location>
        <begin position="1230"/>
        <end position="1505"/>
    </location>
</feature>
<dbReference type="Pfam" id="PF13967">
    <property type="entry name" value="RSN1_TM"/>
    <property type="match status" value="1"/>
</dbReference>
<keyword evidence="17" id="KW-1185">Reference proteome</keyword>
<keyword evidence="4" id="KW-0645">Protease</keyword>
<evidence type="ECO:0000259" key="12">
    <source>
        <dbReference type="Pfam" id="PF00082"/>
    </source>
</evidence>
<evidence type="ECO:0000259" key="13">
    <source>
        <dbReference type="Pfam" id="PF02714"/>
    </source>
</evidence>
<comment type="caution">
    <text evidence="16">The sequence shown here is derived from an EMBL/GenBank/DDBJ whole genome shotgun (WGS) entry which is preliminary data.</text>
</comment>
<dbReference type="PANTHER" id="PTHR13018">
    <property type="entry name" value="PROBABLE MEMBRANE PROTEIN DUF221-RELATED"/>
    <property type="match status" value="1"/>
</dbReference>
<dbReference type="Pfam" id="PF14703">
    <property type="entry name" value="PHM7_cyt"/>
    <property type="match status" value="1"/>
</dbReference>
<keyword evidence="5 11" id="KW-0812">Transmembrane</keyword>
<dbReference type="InterPro" id="IPR036852">
    <property type="entry name" value="Peptidase_S8/S53_dom_sf"/>
</dbReference>
<dbReference type="PRINTS" id="PR00723">
    <property type="entry name" value="SUBTILISIN"/>
</dbReference>
<feature type="region of interest" description="Disordered" evidence="10">
    <location>
        <begin position="1610"/>
        <end position="1650"/>
    </location>
</feature>
<comment type="subcellular location">
    <subcellularLocation>
        <location evidence="1">Membrane</location>
        <topology evidence="1">Multi-pass membrane protein</topology>
    </subcellularLocation>
</comment>
<evidence type="ECO:0000256" key="4">
    <source>
        <dbReference type="ARBA" id="ARBA00022670"/>
    </source>
</evidence>
<evidence type="ECO:0000313" key="16">
    <source>
        <dbReference type="EMBL" id="SPN96672.1"/>
    </source>
</evidence>
<gene>
    <name evidence="16" type="ORF">DNG_00193</name>
</gene>
<dbReference type="SUPFAM" id="SSF52743">
    <property type="entry name" value="Subtilisin-like"/>
    <property type="match status" value="1"/>
</dbReference>
<feature type="transmembrane region" description="Helical" evidence="11">
    <location>
        <begin position="1514"/>
        <end position="1532"/>
    </location>
</feature>
<feature type="transmembrane region" description="Helical" evidence="11">
    <location>
        <begin position="829"/>
        <end position="850"/>
    </location>
</feature>
<dbReference type="InterPro" id="IPR003864">
    <property type="entry name" value="CSC1/OSCA1-like_7TM"/>
</dbReference>
<feature type="transmembrane region" description="Helical" evidence="11">
    <location>
        <begin position="1421"/>
        <end position="1442"/>
    </location>
</feature>
<feature type="domain" description="CSC1/OSCA1-like N-terminal transmembrane" evidence="14">
    <location>
        <begin position="834"/>
        <end position="995"/>
    </location>
</feature>
<evidence type="ECO:0000256" key="8">
    <source>
        <dbReference type="ARBA" id="ARBA00022989"/>
    </source>
</evidence>
<feature type="transmembrane region" description="Helical" evidence="11">
    <location>
        <begin position="914"/>
        <end position="934"/>
    </location>
</feature>
<dbReference type="EMBL" id="ONZQ02000001">
    <property type="protein sequence ID" value="SPN96672.1"/>
    <property type="molecule type" value="Genomic_DNA"/>
</dbReference>